<name>A0A059BAB7_EUCGR</name>
<dbReference type="Gene3D" id="1.10.8.430">
    <property type="entry name" value="Helical domain of apoptotic protease-activating factors"/>
    <property type="match status" value="1"/>
</dbReference>
<dbReference type="Gene3D" id="3.80.10.10">
    <property type="entry name" value="Ribonuclease Inhibitor"/>
    <property type="match status" value="2"/>
</dbReference>
<evidence type="ECO:0000256" key="5">
    <source>
        <dbReference type="ARBA" id="ARBA00022840"/>
    </source>
</evidence>
<keyword evidence="4" id="KW-0611">Plant defense</keyword>
<keyword evidence="2" id="KW-0677">Repeat</keyword>
<dbReference type="InterPro" id="IPR050905">
    <property type="entry name" value="Plant_NBS-LRR"/>
</dbReference>
<dbReference type="PANTHER" id="PTHR33463:SF203">
    <property type="entry name" value="AAA+ ATPASE DOMAIN-CONTAINING PROTEIN"/>
    <property type="match status" value="1"/>
</dbReference>
<dbReference type="Pfam" id="PF00931">
    <property type="entry name" value="NB-ARC"/>
    <property type="match status" value="1"/>
</dbReference>
<keyword evidence="7" id="KW-0812">Transmembrane</keyword>
<dbReference type="Gene3D" id="3.40.50.300">
    <property type="entry name" value="P-loop containing nucleotide triphosphate hydrolases"/>
    <property type="match status" value="1"/>
</dbReference>
<organism evidence="9">
    <name type="scientific">Eucalyptus grandis</name>
    <name type="common">Flooded gum</name>
    <dbReference type="NCBI Taxonomy" id="71139"/>
    <lineage>
        <taxon>Eukaryota</taxon>
        <taxon>Viridiplantae</taxon>
        <taxon>Streptophyta</taxon>
        <taxon>Embryophyta</taxon>
        <taxon>Tracheophyta</taxon>
        <taxon>Spermatophyta</taxon>
        <taxon>Magnoliopsida</taxon>
        <taxon>eudicotyledons</taxon>
        <taxon>Gunneridae</taxon>
        <taxon>Pentapetalae</taxon>
        <taxon>rosids</taxon>
        <taxon>malvids</taxon>
        <taxon>Myrtales</taxon>
        <taxon>Myrtaceae</taxon>
        <taxon>Myrtoideae</taxon>
        <taxon>Eucalypteae</taxon>
        <taxon>Eucalyptus</taxon>
    </lineage>
</organism>
<dbReference type="InterPro" id="IPR042197">
    <property type="entry name" value="Apaf_helical"/>
</dbReference>
<evidence type="ECO:0000259" key="8">
    <source>
        <dbReference type="SMART" id="SM00382"/>
    </source>
</evidence>
<evidence type="ECO:0000313" key="9">
    <source>
        <dbReference type="EMBL" id="KCW62944.1"/>
    </source>
</evidence>
<keyword evidence="7" id="KW-0472">Membrane</keyword>
<dbReference type="GO" id="GO:0006952">
    <property type="term" value="P:defense response"/>
    <property type="evidence" value="ECO:0007669"/>
    <property type="project" value="UniProtKB-KW"/>
</dbReference>
<evidence type="ECO:0000256" key="6">
    <source>
        <dbReference type="SAM" id="Coils"/>
    </source>
</evidence>
<feature type="transmembrane region" description="Helical" evidence="7">
    <location>
        <begin position="464"/>
        <end position="491"/>
    </location>
</feature>
<dbReference type="Pfam" id="PF23598">
    <property type="entry name" value="LRR_14"/>
    <property type="match status" value="1"/>
</dbReference>
<dbReference type="SUPFAM" id="SSF52058">
    <property type="entry name" value="L domain-like"/>
    <property type="match status" value="1"/>
</dbReference>
<sequence>MAEIATAVASKAAAEVAAEAAKPLLARARRRCGYVIFSKRYVGQLDEELKKLKNAMDRVRHSVDYAEHNMKLIEADVENWVKEAETVAQKAGDVLAHKAGDVLDDEGRAKKTCFCGWLPNPKGRYCLGRDARKTAEAIQELIPQGRFEKVYYENAPPALVERAAAVNSSACVGGDTIQELNARGQFEKVDFENPPPVLVGVASGVNSSASDGGDFITGSRASIFQDMMKALDDEKLKVIGVYGPGGVGKTTLLKEVEKKLREAGRPFRMIVKVEVSQNPDLNKIIDQIADALSLDLKDKQSPQGKADVLSKRLKRDPNETFLIIFDNLWEKVDLEAVGIPREDVSSKCKLLLTSRFEDVLEQEMGADRTFLLQGLKDNEAFRLFENKVGDKLKGNEGLKSIADQVVKKLAGLPLLIISVATTLKSSDESAWRNALIEIDDSNKEKKETIVRLSYDHLKSKDAKYLFLLCGLIGGTIQVELLFVLAMGLGLFERFNKTIQASRDRLNDMLSELRSACLLLDGGNDTDSVTIHDLYSEAVVSDAFSGPDSLMINKNDGLWPKEKLEKCWACLVNVGNDKLAELMLRQFPHVKILMLSEQTDMRDRSRIDFTYMEELRVLYLRSMHITSLPSSMEILGNLQSLSINCHVEDVANLGKLKALQILSFAWSTISRLPKEIGELTNLRSLNLSNCEELQRIEPGVLKRLINLEELHMKGSFNRWMGKNDKPLELCNVGLAELKSMTKLNSLEISIHDPIILLEVDNLPFENLTRFWINIGNIGGREYERLTTMKLNLEGCGSILSRKWVKKNLQKTQYLYLSKLSEFKESPREFCTQGFQEVKYLDIKDSPSFKYIAYSSNDHPLNAFGKLESFSLDNLINLEKICHGPIEPNCFRKLKTVSVGQCNRLKYLWCLLDMQILVQLEEIDVLNCDSMQSIVTHDAGVGIVSTDNRVELPNIRCLRLFGLPNMTSFCTKAEITSEDTPIQVTFPNIRSLKVEGLQCKELWNNQIPDHSFWKLGSLELKDCNNLQRIAPSYVWKRLHRSLRMLKVSSCRSIEIIFEGDGTDIECGKLWRLVLHDLRNLRDIWQSDGLLNVPFPNLREVEAVRCSRLEMLFPTFTVKFLGQIKELIMESCENMELIAGHEIGEEATRTTITFSKLIALRLFKLPKFKGILLERYSLKLLEAFPSLQVLSLADCGAEQNLRRLSRHRYRIVKN</sequence>
<dbReference type="InterPro" id="IPR057135">
    <property type="entry name" value="At4g27190-like_LRR"/>
</dbReference>
<protein>
    <recommendedName>
        <fullName evidence="8">AAA+ ATPase domain-containing protein</fullName>
    </recommendedName>
</protein>
<feature type="non-terminal residue" evidence="9">
    <location>
        <position position="1211"/>
    </location>
</feature>
<feature type="domain" description="AAA+ ATPase" evidence="8">
    <location>
        <begin position="235"/>
        <end position="375"/>
    </location>
</feature>
<dbReference type="SMART" id="SM00382">
    <property type="entry name" value="AAA"/>
    <property type="match status" value="1"/>
</dbReference>
<dbReference type="InterPro" id="IPR032675">
    <property type="entry name" value="LRR_dom_sf"/>
</dbReference>
<dbReference type="STRING" id="71139.A0A059BAB7"/>
<proteinExistence type="inferred from homology"/>
<keyword evidence="6" id="KW-0175">Coiled coil</keyword>
<dbReference type="eggNOG" id="KOG4658">
    <property type="taxonomic scope" value="Eukaryota"/>
</dbReference>
<accession>A0A059BAB7</accession>
<dbReference type="AlphaFoldDB" id="A0A059BAB7"/>
<dbReference type="PRINTS" id="PR00364">
    <property type="entry name" value="DISEASERSIST"/>
</dbReference>
<evidence type="ECO:0000256" key="1">
    <source>
        <dbReference type="ARBA" id="ARBA00008894"/>
    </source>
</evidence>
<keyword evidence="7" id="KW-1133">Transmembrane helix</keyword>
<dbReference type="OMA" id="MESCENM"/>
<dbReference type="InterPro" id="IPR002182">
    <property type="entry name" value="NB-ARC"/>
</dbReference>
<dbReference type="InterPro" id="IPR055414">
    <property type="entry name" value="LRR_R13L4/SHOC2-like"/>
</dbReference>
<dbReference type="Pfam" id="PF23247">
    <property type="entry name" value="LRR_RPS2"/>
    <property type="match status" value="1"/>
</dbReference>
<reference evidence="9" key="1">
    <citation type="submission" date="2013-07" db="EMBL/GenBank/DDBJ databases">
        <title>The genome of Eucalyptus grandis.</title>
        <authorList>
            <person name="Schmutz J."/>
            <person name="Hayes R."/>
            <person name="Myburg A."/>
            <person name="Tuskan G."/>
            <person name="Grattapaglia D."/>
            <person name="Rokhsar D.S."/>
        </authorList>
    </citation>
    <scope>NUCLEOTIDE SEQUENCE</scope>
    <source>
        <tissue evidence="9">Leaf extractions</tissue>
    </source>
</reference>
<feature type="coiled-coil region" evidence="6">
    <location>
        <begin position="42"/>
        <end position="69"/>
    </location>
</feature>
<evidence type="ECO:0000256" key="2">
    <source>
        <dbReference type="ARBA" id="ARBA00022737"/>
    </source>
</evidence>
<dbReference type="InterPro" id="IPR027417">
    <property type="entry name" value="P-loop_NTPase"/>
</dbReference>
<keyword evidence="5" id="KW-0067">ATP-binding</keyword>
<dbReference type="PANTHER" id="PTHR33463">
    <property type="entry name" value="NB-ARC DOMAIN-CONTAINING PROTEIN-RELATED"/>
    <property type="match status" value="1"/>
</dbReference>
<evidence type="ECO:0000256" key="4">
    <source>
        <dbReference type="ARBA" id="ARBA00022821"/>
    </source>
</evidence>
<comment type="similarity">
    <text evidence="1">Belongs to the disease resistance NB-LRR family.</text>
</comment>
<dbReference type="InParanoid" id="A0A059BAB7"/>
<dbReference type="GO" id="GO:0005524">
    <property type="term" value="F:ATP binding"/>
    <property type="evidence" value="ECO:0007669"/>
    <property type="project" value="UniProtKB-KW"/>
</dbReference>
<dbReference type="SUPFAM" id="SSF52047">
    <property type="entry name" value="RNI-like"/>
    <property type="match status" value="1"/>
</dbReference>
<evidence type="ECO:0000256" key="7">
    <source>
        <dbReference type="SAM" id="Phobius"/>
    </source>
</evidence>
<dbReference type="SUPFAM" id="SSF52540">
    <property type="entry name" value="P-loop containing nucleoside triphosphate hydrolases"/>
    <property type="match status" value="1"/>
</dbReference>
<gene>
    <name evidence="9" type="ORF">EUGRSUZ_G00544</name>
</gene>
<evidence type="ECO:0000256" key="3">
    <source>
        <dbReference type="ARBA" id="ARBA00022741"/>
    </source>
</evidence>
<dbReference type="EMBL" id="KK198759">
    <property type="protein sequence ID" value="KCW62944.1"/>
    <property type="molecule type" value="Genomic_DNA"/>
</dbReference>
<keyword evidence="3" id="KW-0547">Nucleotide-binding</keyword>
<dbReference type="Gramene" id="KCW62944">
    <property type="protein sequence ID" value="KCW62944"/>
    <property type="gene ID" value="EUGRSUZ_G00544"/>
</dbReference>
<dbReference type="GO" id="GO:0043531">
    <property type="term" value="F:ADP binding"/>
    <property type="evidence" value="ECO:0007669"/>
    <property type="project" value="InterPro"/>
</dbReference>
<dbReference type="InterPro" id="IPR003593">
    <property type="entry name" value="AAA+_ATPase"/>
</dbReference>